<dbReference type="OrthoDB" id="46222at2157"/>
<dbReference type="Proteomes" id="UP000033072">
    <property type="component" value="Chromosome"/>
</dbReference>
<dbReference type="PATRIC" id="fig|1434111.4.peg.3205"/>
<dbReference type="Pfam" id="PF13528">
    <property type="entry name" value="Glyco_trans_1_3"/>
    <property type="match status" value="1"/>
</dbReference>
<dbReference type="InterPro" id="IPR007235">
    <property type="entry name" value="Glyco_trans_28_C"/>
</dbReference>
<dbReference type="KEGG" id="mls:MSLAZ_2407"/>
<dbReference type="RefSeq" id="WP_048127366.1">
    <property type="nucleotide sequence ID" value="NZ_CP009515.1"/>
</dbReference>
<dbReference type="HOGENOM" id="CLU_060247_0_0_2"/>
<keyword evidence="4" id="KW-1185">Reference proteome</keyword>
<evidence type="ECO:0000256" key="1">
    <source>
        <dbReference type="ARBA" id="ARBA00006962"/>
    </source>
</evidence>
<feature type="domain" description="Glycosyl transferase family 28 C-terminal" evidence="2">
    <location>
        <begin position="249"/>
        <end position="351"/>
    </location>
</feature>
<dbReference type="PANTHER" id="PTHR21015">
    <property type="entry name" value="UDP-N-ACETYLGLUCOSAMINE--N-ACETYLMURAMYL-(PENTAPEPTIDE) PYROPHOSPHORYL-UNDECAPRENOL N-ACETYLGLUCOSAMINE TRANSFERASE 1"/>
    <property type="match status" value="1"/>
</dbReference>
<dbReference type="EMBL" id="CP009515">
    <property type="protein sequence ID" value="AKB75668.1"/>
    <property type="molecule type" value="Genomic_DNA"/>
</dbReference>
<dbReference type="GO" id="GO:0016758">
    <property type="term" value="F:hexosyltransferase activity"/>
    <property type="evidence" value="ECO:0007669"/>
    <property type="project" value="InterPro"/>
</dbReference>
<dbReference type="GeneID" id="24807238"/>
<dbReference type="PANTHER" id="PTHR21015:SF22">
    <property type="entry name" value="GLYCOSYLTRANSFERASE"/>
    <property type="match status" value="1"/>
</dbReference>
<dbReference type="SUPFAM" id="SSF53756">
    <property type="entry name" value="UDP-Glycosyltransferase/glycogen phosphorylase"/>
    <property type="match status" value="1"/>
</dbReference>
<evidence type="ECO:0000313" key="4">
    <source>
        <dbReference type="Proteomes" id="UP000033072"/>
    </source>
</evidence>
<dbReference type="STRING" id="1434111.MSLAZ_2407"/>
<sequence length="381" mass="42300">MKILVFICGEGLGHTSRCIALGQELLAAGHEVYFGAYGYSKEYIERKGYKTLEIPPEVKLVGEAGSLDLKRSIIATLKSGTASGIFKVLKLLKETKPDIVVSDSYFTGVAGSKFRKIPVYLMVNQSNMEDFFKKGGLPLQAIGGLIKHFYSFVFRKVDGIIIPDFPMPYTVCRQNLAFETEITRNIFFSGPLVLKRSDNVKTANLQKPHVLSLIGGFGYRKPIFNKIIEVAKLDRSINYTLLSGPNLDPDVFSDLPENVTIERFIDDQFPYLKASQLVIAPGGHSTIMEALTFGIPVLSFPDMNHSEQESNAAVVDSEGYGRCLAYSTPPEQILKSIRELIEDKKIHQKVGNMKKMSEDLNAAFAIQKLLESNSSISKLKV</sequence>
<reference evidence="3 4" key="1">
    <citation type="submission" date="2014-07" db="EMBL/GenBank/DDBJ databases">
        <title>Methanogenic archaea and the global carbon cycle.</title>
        <authorList>
            <person name="Henriksen J.R."/>
            <person name="Luke J."/>
            <person name="Reinhart S."/>
            <person name="Benedict M.N."/>
            <person name="Youngblut N.D."/>
            <person name="Metcalf M.E."/>
            <person name="Whitaker R.J."/>
            <person name="Metcalf W.W."/>
        </authorList>
    </citation>
    <scope>NUCLEOTIDE SEQUENCE [LARGE SCALE GENOMIC DNA]</scope>
    <source>
        <strain evidence="3 4">Z-7289</strain>
    </source>
</reference>
<dbReference type="CDD" id="cd03785">
    <property type="entry name" value="GT28_MurG"/>
    <property type="match status" value="1"/>
</dbReference>
<dbReference type="Gene3D" id="3.40.50.2000">
    <property type="entry name" value="Glycogen Phosphorylase B"/>
    <property type="match status" value="2"/>
</dbReference>
<dbReference type="AlphaFoldDB" id="A0A0E3S935"/>
<evidence type="ECO:0000259" key="2">
    <source>
        <dbReference type="Pfam" id="PF04101"/>
    </source>
</evidence>
<organism evidence="3 4">
    <name type="scientific">Methanosarcina lacustris Z-7289</name>
    <dbReference type="NCBI Taxonomy" id="1434111"/>
    <lineage>
        <taxon>Archaea</taxon>
        <taxon>Methanobacteriati</taxon>
        <taxon>Methanobacteriota</taxon>
        <taxon>Stenosarchaea group</taxon>
        <taxon>Methanomicrobia</taxon>
        <taxon>Methanosarcinales</taxon>
        <taxon>Methanosarcinaceae</taxon>
        <taxon>Methanosarcina</taxon>
    </lineage>
</organism>
<keyword evidence="3" id="KW-0808">Transferase</keyword>
<dbReference type="Pfam" id="PF04101">
    <property type="entry name" value="Glyco_tran_28_C"/>
    <property type="match status" value="1"/>
</dbReference>
<proteinExistence type="inferred from homology"/>
<accession>A0A0E3S935</accession>
<comment type="similarity">
    <text evidence="1">Belongs to the glycosyltransferase 28 family.</text>
</comment>
<protein>
    <submittedName>
        <fullName evidence="3">Glycosyltransferase</fullName>
    </submittedName>
</protein>
<evidence type="ECO:0000313" key="3">
    <source>
        <dbReference type="EMBL" id="AKB75668.1"/>
    </source>
</evidence>
<name>A0A0E3S935_9EURY</name>
<gene>
    <name evidence="3" type="ORF">MSLAZ_2407</name>
</gene>